<gene>
    <name evidence="13" type="ORF">HCUR_00904</name>
</gene>
<evidence type="ECO:0000259" key="11">
    <source>
        <dbReference type="PROSITE" id="PS50109"/>
    </source>
</evidence>
<sequence length="448" mass="52632">MMKFRVKNYFPKTFLLRSFFIIVIPVLWIFFASGTIFLQRHWKYVAKSLCENVARNVKFLCKLEEQKVLSWHTIQKMGRDFFHVKIEKVSQFNSQFLHQAQQDSQSLFLYEALMNLFPLGVRIDRTHSTISAWVKTSKNYYMFSTPTQRLGYRTLRLCGIWACIFSGLFLMIAVIMMRQQVRPLKRLSEWFRHITPDHIPELPQIEGAREIRRIGIGLRRMVQHLQQEFEQRHQFLLDLSHDLRTPLARIKLQCQFLPPSPDVIALQEDVDHMIRMIHQYLDFTTHTPYDDELIDFREILSMLQQKNSYPYAKKVYWDFGNANSYRVKGNSSDLQRCVQNLLDNALKYAQNFVSICVFSKENTMILCIQDDGLGISESIKMKIFKPFFKEDKSRTSHNTVSTGLGLSITERIIKRHKGSVYVTCETCQSPIPALQGAHIHMTLPLLCE</sequence>
<evidence type="ECO:0000256" key="9">
    <source>
        <dbReference type="ARBA" id="ARBA00022840"/>
    </source>
</evidence>
<dbReference type="PROSITE" id="PS50109">
    <property type="entry name" value="HIS_KIN"/>
    <property type="match status" value="1"/>
</dbReference>
<feature type="transmembrane region" description="Helical" evidence="10">
    <location>
        <begin position="157"/>
        <end position="177"/>
    </location>
</feature>
<dbReference type="SMART" id="SM00388">
    <property type="entry name" value="HisKA"/>
    <property type="match status" value="1"/>
</dbReference>
<evidence type="ECO:0000256" key="6">
    <source>
        <dbReference type="ARBA" id="ARBA00022679"/>
    </source>
</evidence>
<comment type="catalytic activity">
    <reaction evidence="1">
        <text>ATP + protein L-histidine = ADP + protein N-phospho-L-histidine.</text>
        <dbReference type="EC" id="2.7.13.3"/>
    </reaction>
</comment>
<dbReference type="GO" id="GO:0005886">
    <property type="term" value="C:plasma membrane"/>
    <property type="evidence" value="ECO:0007669"/>
    <property type="project" value="UniProtKB-SubCell"/>
</dbReference>
<feature type="transmembrane region" description="Helical" evidence="10">
    <location>
        <begin position="14"/>
        <end position="38"/>
    </location>
</feature>
<proteinExistence type="predicted"/>
<dbReference type="GO" id="GO:0000155">
    <property type="term" value="F:phosphorelay sensor kinase activity"/>
    <property type="evidence" value="ECO:0007669"/>
    <property type="project" value="InterPro"/>
</dbReference>
<dbReference type="GO" id="GO:0005524">
    <property type="term" value="F:ATP binding"/>
    <property type="evidence" value="ECO:0007669"/>
    <property type="project" value="UniProtKB-KW"/>
</dbReference>
<keyword evidence="10" id="KW-0472">Membrane</keyword>
<dbReference type="Pfam" id="PF00512">
    <property type="entry name" value="HisKA"/>
    <property type="match status" value="1"/>
</dbReference>
<dbReference type="InterPro" id="IPR003661">
    <property type="entry name" value="HisK_dim/P_dom"/>
</dbReference>
<dbReference type="PRINTS" id="PR00344">
    <property type="entry name" value="BCTRLSENSOR"/>
</dbReference>
<evidence type="ECO:0000256" key="2">
    <source>
        <dbReference type="ARBA" id="ARBA00004651"/>
    </source>
</evidence>
<dbReference type="Gene3D" id="1.10.287.130">
    <property type="match status" value="1"/>
</dbReference>
<dbReference type="EC" id="2.7.13.3" evidence="3"/>
<name>A0A2S5R8L9_9PROT</name>
<dbReference type="InterPro" id="IPR036097">
    <property type="entry name" value="HisK_dim/P_sf"/>
</dbReference>
<evidence type="ECO:0000313" key="13">
    <source>
        <dbReference type="EMBL" id="PPE03674.1"/>
    </source>
</evidence>
<dbReference type="PANTHER" id="PTHR44936">
    <property type="entry name" value="SENSOR PROTEIN CREC"/>
    <property type="match status" value="1"/>
</dbReference>
<dbReference type="Proteomes" id="UP000239425">
    <property type="component" value="Unassembled WGS sequence"/>
</dbReference>
<dbReference type="AlphaFoldDB" id="A0A2S5R8L9"/>
<reference evidence="13 14" key="1">
    <citation type="submission" date="2017-11" db="EMBL/GenBank/DDBJ databases">
        <title>Comparative genomic analysis of Holospora spp., intranuclear symbionts of paramecia.</title>
        <authorList>
            <person name="Garushyants S.K."/>
            <person name="Beliavskaya A."/>
            <person name="Malko D.B."/>
            <person name="Logacheva M.D."/>
            <person name="Rautian M.S."/>
            <person name="Gelfand M.S."/>
        </authorList>
    </citation>
    <scope>NUCLEOTIDE SEQUENCE [LARGE SCALE GENOMIC DNA]</scope>
    <source>
        <strain evidence="14">02AZ16</strain>
    </source>
</reference>
<dbReference type="InterPro" id="IPR050980">
    <property type="entry name" value="2C_sensor_his_kinase"/>
</dbReference>
<evidence type="ECO:0000256" key="5">
    <source>
        <dbReference type="ARBA" id="ARBA00022553"/>
    </source>
</evidence>
<dbReference type="CDD" id="cd00082">
    <property type="entry name" value="HisKA"/>
    <property type="match status" value="1"/>
</dbReference>
<evidence type="ECO:0000313" key="14">
    <source>
        <dbReference type="Proteomes" id="UP000239425"/>
    </source>
</evidence>
<dbReference type="Pfam" id="PF00672">
    <property type="entry name" value="HAMP"/>
    <property type="match status" value="1"/>
</dbReference>
<keyword evidence="10" id="KW-1133">Transmembrane helix</keyword>
<dbReference type="Gene3D" id="3.30.565.10">
    <property type="entry name" value="Histidine kinase-like ATPase, C-terminal domain"/>
    <property type="match status" value="1"/>
</dbReference>
<keyword evidence="6" id="KW-0808">Transferase</keyword>
<dbReference type="RefSeq" id="WP_104206912.1">
    <property type="nucleotide sequence ID" value="NZ_PHHC01000084.1"/>
</dbReference>
<evidence type="ECO:0000256" key="3">
    <source>
        <dbReference type="ARBA" id="ARBA00012438"/>
    </source>
</evidence>
<keyword evidence="10" id="KW-0812">Transmembrane</keyword>
<dbReference type="SUPFAM" id="SSF47384">
    <property type="entry name" value="Homodimeric domain of signal transducing histidine kinase"/>
    <property type="match status" value="1"/>
</dbReference>
<dbReference type="InterPro" id="IPR003594">
    <property type="entry name" value="HATPase_dom"/>
</dbReference>
<evidence type="ECO:0000256" key="7">
    <source>
        <dbReference type="ARBA" id="ARBA00022741"/>
    </source>
</evidence>
<dbReference type="Pfam" id="PF02518">
    <property type="entry name" value="HATPase_c"/>
    <property type="match status" value="1"/>
</dbReference>
<evidence type="ECO:0000256" key="10">
    <source>
        <dbReference type="SAM" id="Phobius"/>
    </source>
</evidence>
<feature type="domain" description="HAMP" evidence="12">
    <location>
        <begin position="178"/>
        <end position="230"/>
    </location>
</feature>
<dbReference type="SUPFAM" id="SSF55874">
    <property type="entry name" value="ATPase domain of HSP90 chaperone/DNA topoisomerase II/histidine kinase"/>
    <property type="match status" value="1"/>
</dbReference>
<keyword evidence="5" id="KW-0597">Phosphoprotein</keyword>
<accession>A0A2S5R8L9</accession>
<organism evidence="13 14">
    <name type="scientific">Holospora curviuscula</name>
    <dbReference type="NCBI Taxonomy" id="1082868"/>
    <lineage>
        <taxon>Bacteria</taxon>
        <taxon>Pseudomonadati</taxon>
        <taxon>Pseudomonadota</taxon>
        <taxon>Alphaproteobacteria</taxon>
        <taxon>Holosporales</taxon>
        <taxon>Holosporaceae</taxon>
        <taxon>Holospora</taxon>
    </lineage>
</organism>
<comment type="caution">
    <text evidence="13">The sequence shown here is derived from an EMBL/GenBank/DDBJ whole genome shotgun (WGS) entry which is preliminary data.</text>
</comment>
<feature type="domain" description="Histidine kinase" evidence="11">
    <location>
        <begin position="238"/>
        <end position="447"/>
    </location>
</feature>
<dbReference type="EMBL" id="PHHC01000084">
    <property type="protein sequence ID" value="PPE03674.1"/>
    <property type="molecule type" value="Genomic_DNA"/>
</dbReference>
<dbReference type="PROSITE" id="PS50885">
    <property type="entry name" value="HAMP"/>
    <property type="match status" value="1"/>
</dbReference>
<dbReference type="PANTHER" id="PTHR44936:SF10">
    <property type="entry name" value="SENSOR PROTEIN RSTB"/>
    <property type="match status" value="1"/>
</dbReference>
<dbReference type="InterPro" id="IPR003660">
    <property type="entry name" value="HAMP_dom"/>
</dbReference>
<comment type="subcellular location">
    <subcellularLocation>
        <location evidence="2">Cell membrane</location>
        <topology evidence="2">Multi-pass membrane protein</topology>
    </subcellularLocation>
</comment>
<dbReference type="InterPro" id="IPR005467">
    <property type="entry name" value="His_kinase_dom"/>
</dbReference>
<keyword evidence="8" id="KW-0418">Kinase</keyword>
<keyword evidence="7" id="KW-0547">Nucleotide-binding</keyword>
<keyword evidence="9" id="KW-0067">ATP-binding</keyword>
<dbReference type="OrthoDB" id="9804645at2"/>
<protein>
    <recommendedName>
        <fullName evidence="3">histidine kinase</fullName>
        <ecNumber evidence="3">2.7.13.3</ecNumber>
    </recommendedName>
</protein>
<keyword evidence="14" id="KW-1185">Reference proteome</keyword>
<keyword evidence="4" id="KW-1003">Cell membrane</keyword>
<evidence type="ECO:0000256" key="4">
    <source>
        <dbReference type="ARBA" id="ARBA00022475"/>
    </source>
</evidence>
<dbReference type="InterPro" id="IPR004358">
    <property type="entry name" value="Sig_transdc_His_kin-like_C"/>
</dbReference>
<dbReference type="InterPro" id="IPR036890">
    <property type="entry name" value="HATPase_C_sf"/>
</dbReference>
<dbReference type="SMART" id="SM00387">
    <property type="entry name" value="HATPase_c"/>
    <property type="match status" value="1"/>
</dbReference>
<evidence type="ECO:0000256" key="1">
    <source>
        <dbReference type="ARBA" id="ARBA00000085"/>
    </source>
</evidence>
<evidence type="ECO:0000256" key="8">
    <source>
        <dbReference type="ARBA" id="ARBA00022777"/>
    </source>
</evidence>
<evidence type="ECO:0000259" key="12">
    <source>
        <dbReference type="PROSITE" id="PS50885"/>
    </source>
</evidence>